<dbReference type="EC" id="3.2.1.15" evidence="2"/>
<reference evidence="13" key="1">
    <citation type="submission" date="2001-04" db="EMBL/GenBank/DDBJ databases">
        <title>Cloning of a polygalacturonase gene from Kluyveromyces wickerhamii.</title>
        <authorList>
            <person name="Kishida M."/>
            <person name="Kawasaki H."/>
        </authorList>
    </citation>
    <scope>NUCLEOTIDE SEQUENCE</scope>
</reference>
<dbReference type="Gene3D" id="2.160.20.10">
    <property type="entry name" value="Single-stranded right-handed beta-helix, Pectin lyase-like"/>
    <property type="match status" value="1"/>
</dbReference>
<keyword evidence="7 11" id="KW-0326">Glycosidase</keyword>
<evidence type="ECO:0000256" key="7">
    <source>
        <dbReference type="ARBA" id="ARBA00023295"/>
    </source>
</evidence>
<dbReference type="PROSITE" id="PS00502">
    <property type="entry name" value="POLYGALACTURONASE"/>
    <property type="match status" value="1"/>
</dbReference>
<feature type="active site" evidence="10">
    <location>
        <position position="222"/>
    </location>
</feature>
<keyword evidence="8" id="KW-0961">Cell wall biogenesis/degradation</keyword>
<evidence type="ECO:0000256" key="9">
    <source>
        <dbReference type="ARBA" id="ARBA00034074"/>
    </source>
</evidence>
<dbReference type="InterPro" id="IPR000743">
    <property type="entry name" value="Glyco_hydro_28"/>
</dbReference>
<protein>
    <recommendedName>
        <fullName evidence="2">endo-polygalacturonase</fullName>
        <ecNumber evidence="2">3.2.1.15</ecNumber>
    </recommendedName>
</protein>
<dbReference type="InterPro" id="IPR011050">
    <property type="entry name" value="Pectin_lyase_fold/virulence"/>
</dbReference>
<dbReference type="PANTHER" id="PTHR31884">
    <property type="entry name" value="POLYGALACTURONASE"/>
    <property type="match status" value="1"/>
</dbReference>
<dbReference type="GO" id="GO:0004650">
    <property type="term" value="F:polygalacturonase activity"/>
    <property type="evidence" value="ECO:0007669"/>
    <property type="project" value="UniProtKB-EC"/>
</dbReference>
<proteinExistence type="inferred from homology"/>
<evidence type="ECO:0000256" key="4">
    <source>
        <dbReference type="ARBA" id="ARBA00022737"/>
    </source>
</evidence>
<comment type="similarity">
    <text evidence="1 11">Belongs to the glycosyl hydrolase 28 family.</text>
</comment>
<gene>
    <name evidence="13" type="primary">PGW1</name>
</gene>
<keyword evidence="6" id="KW-1015">Disulfide bond</keyword>
<accession>Q96VC1</accession>
<organism evidence="13">
    <name type="scientific">Kluyveromyces wickerhamii</name>
    <dbReference type="NCBI Taxonomy" id="51658"/>
    <lineage>
        <taxon>Eukaryota</taxon>
        <taxon>Fungi</taxon>
        <taxon>Dikarya</taxon>
        <taxon>Ascomycota</taxon>
        <taxon>Saccharomycotina</taxon>
        <taxon>Saccharomycetes</taxon>
        <taxon>Saccharomycetales</taxon>
        <taxon>Saccharomycetaceae</taxon>
        <taxon>Kluyveromyces</taxon>
    </lineage>
</organism>
<dbReference type="SMART" id="SM00710">
    <property type="entry name" value="PbH1"/>
    <property type="match status" value="7"/>
</dbReference>
<dbReference type="InterPro" id="IPR012334">
    <property type="entry name" value="Pectin_lyas_fold"/>
</dbReference>
<comment type="catalytic activity">
    <reaction evidence="9">
        <text>(1,4-alpha-D-galacturonosyl)n+m + H2O = (1,4-alpha-D-galacturonosyl)n + (1,4-alpha-D-galacturonosyl)m.</text>
        <dbReference type="EC" id="3.2.1.15"/>
    </reaction>
</comment>
<dbReference type="GO" id="GO:0005576">
    <property type="term" value="C:extracellular region"/>
    <property type="evidence" value="ECO:0007669"/>
    <property type="project" value="TreeGrafter"/>
</dbReference>
<evidence type="ECO:0000256" key="6">
    <source>
        <dbReference type="ARBA" id="ARBA00023157"/>
    </source>
</evidence>
<dbReference type="FunFam" id="2.160.20.10:FF:000002">
    <property type="entry name" value="Endopolygalacturonase D"/>
    <property type="match status" value="1"/>
</dbReference>
<evidence type="ECO:0000256" key="12">
    <source>
        <dbReference type="SAM" id="SignalP"/>
    </source>
</evidence>
<keyword evidence="5 11" id="KW-0378">Hydrolase</keyword>
<evidence type="ECO:0000256" key="2">
    <source>
        <dbReference type="ARBA" id="ARBA00012736"/>
    </source>
</evidence>
<keyword evidence="4" id="KW-0677">Repeat</keyword>
<dbReference type="PANTHER" id="PTHR31884:SF1">
    <property type="entry name" value="POLYGALACTURONASE"/>
    <property type="match status" value="1"/>
</dbReference>
<evidence type="ECO:0000256" key="10">
    <source>
        <dbReference type="PROSITE-ProRule" id="PRU10052"/>
    </source>
</evidence>
<keyword evidence="3 12" id="KW-0732">Signal</keyword>
<evidence type="ECO:0000313" key="13">
    <source>
        <dbReference type="EMBL" id="BAB69585.1"/>
    </source>
</evidence>
<evidence type="ECO:0000256" key="3">
    <source>
        <dbReference type="ARBA" id="ARBA00022729"/>
    </source>
</evidence>
<name>Q96VC1_9SACH</name>
<evidence type="ECO:0000256" key="1">
    <source>
        <dbReference type="ARBA" id="ARBA00008834"/>
    </source>
</evidence>
<dbReference type="Pfam" id="PF00295">
    <property type="entry name" value="Glyco_hydro_28"/>
    <property type="match status" value="1"/>
</dbReference>
<dbReference type="InterPro" id="IPR006626">
    <property type="entry name" value="PbH1"/>
</dbReference>
<sequence>MLFNKNLIILSSAILTSASPLEKRDSCTLTGSTTGGSGVNGCSAVIVKDVSVPAGKTLDLTGLKSGATVTFEGTTSFGYQEWEGPLISIAGSGITVTGASGNLIDGDGARWWDGKGDNGKTKPKLLKLKLTGDSVVSGLKIKNSPRQVVSVNQCSDLTIHDITIDNTDGDGSGKGHNTDGFDVGSSDTVTIKNCKVYNQDDCIAVNSGKNIYFQNNYCSGGHGISIGSVGDRSDNVVDSVWFENNQVVDSDNGLRIKTVQDATGKVNNVHFLDNEISNIAKYGIVVESDYKDGSTTGTPGSGVPITNLEINGVTGSVASSAKRVKILVAGASSWKWSNIKFTGGQSYSSCEGIPSGSGASC</sequence>
<dbReference type="EMBL" id="AB059425">
    <property type="protein sequence ID" value="BAB69585.1"/>
    <property type="molecule type" value="Genomic_DNA"/>
</dbReference>
<feature type="chain" id="PRO_5004321478" description="endo-polygalacturonase" evidence="12">
    <location>
        <begin position="19"/>
        <end position="361"/>
    </location>
</feature>
<evidence type="ECO:0000256" key="11">
    <source>
        <dbReference type="RuleBase" id="RU361169"/>
    </source>
</evidence>
<dbReference type="InterPro" id="IPR050434">
    <property type="entry name" value="Glycosyl_hydrlase_28"/>
</dbReference>
<dbReference type="GO" id="GO:0071555">
    <property type="term" value="P:cell wall organization"/>
    <property type="evidence" value="ECO:0007669"/>
    <property type="project" value="UniProtKB-KW"/>
</dbReference>
<evidence type="ECO:0000256" key="8">
    <source>
        <dbReference type="ARBA" id="ARBA00023316"/>
    </source>
</evidence>
<dbReference type="CAZy" id="GH28">
    <property type="family name" value="Glycoside Hydrolase Family 28"/>
</dbReference>
<dbReference type="GO" id="GO:0045490">
    <property type="term" value="P:pectin catabolic process"/>
    <property type="evidence" value="ECO:0007669"/>
    <property type="project" value="UniProtKB-ARBA"/>
</dbReference>
<feature type="signal peptide" evidence="12">
    <location>
        <begin position="1"/>
        <end position="18"/>
    </location>
</feature>
<dbReference type="SUPFAM" id="SSF51126">
    <property type="entry name" value="Pectin lyase-like"/>
    <property type="match status" value="1"/>
</dbReference>
<dbReference type="AlphaFoldDB" id="Q96VC1"/>
<evidence type="ECO:0000256" key="5">
    <source>
        <dbReference type="ARBA" id="ARBA00022801"/>
    </source>
</evidence>